<gene>
    <name evidence="1" type="ORF">J1N35_013824</name>
</gene>
<accession>A0A9D4A721</accession>
<evidence type="ECO:0008006" key="3">
    <source>
        <dbReference type="Google" id="ProtNLM"/>
    </source>
</evidence>
<proteinExistence type="predicted"/>
<organism evidence="1 2">
    <name type="scientific">Gossypium stocksii</name>
    <dbReference type="NCBI Taxonomy" id="47602"/>
    <lineage>
        <taxon>Eukaryota</taxon>
        <taxon>Viridiplantae</taxon>
        <taxon>Streptophyta</taxon>
        <taxon>Embryophyta</taxon>
        <taxon>Tracheophyta</taxon>
        <taxon>Spermatophyta</taxon>
        <taxon>Magnoliopsida</taxon>
        <taxon>eudicotyledons</taxon>
        <taxon>Gunneridae</taxon>
        <taxon>Pentapetalae</taxon>
        <taxon>rosids</taxon>
        <taxon>malvids</taxon>
        <taxon>Malvales</taxon>
        <taxon>Malvaceae</taxon>
        <taxon>Malvoideae</taxon>
        <taxon>Gossypium</taxon>
    </lineage>
</organism>
<name>A0A9D4A721_9ROSI</name>
<evidence type="ECO:0000313" key="1">
    <source>
        <dbReference type="EMBL" id="KAH1096903.1"/>
    </source>
</evidence>
<sequence length="105" mass="12071">MENEMAALRIMDGEDEAWPLLSSPMRLVNKDGLLIGEKICCKRPEISHLLFVDDGVFSGGAMVLKHILREYEGCRGQCINFDKSLIFTALISRIRIEIKSRKFWR</sequence>
<dbReference type="Proteomes" id="UP000828251">
    <property type="component" value="Unassembled WGS sequence"/>
</dbReference>
<reference evidence="1 2" key="1">
    <citation type="journal article" date="2021" name="Plant Biotechnol. J.">
        <title>Multi-omics assisted identification of the key and species-specific regulatory components of drought-tolerant mechanisms in Gossypium stocksii.</title>
        <authorList>
            <person name="Yu D."/>
            <person name="Ke L."/>
            <person name="Zhang D."/>
            <person name="Wu Y."/>
            <person name="Sun Y."/>
            <person name="Mei J."/>
            <person name="Sun J."/>
            <person name="Sun Y."/>
        </authorList>
    </citation>
    <scope>NUCLEOTIDE SEQUENCE [LARGE SCALE GENOMIC DNA]</scope>
    <source>
        <strain evidence="2">cv. E1</strain>
        <tissue evidence="1">Leaf</tissue>
    </source>
</reference>
<dbReference type="AlphaFoldDB" id="A0A9D4A721"/>
<dbReference type="OrthoDB" id="1936608at2759"/>
<comment type="caution">
    <text evidence="1">The sequence shown here is derived from an EMBL/GenBank/DDBJ whole genome shotgun (WGS) entry which is preliminary data.</text>
</comment>
<protein>
    <recommendedName>
        <fullName evidence="3">Reverse transcriptase</fullName>
    </recommendedName>
</protein>
<keyword evidence="2" id="KW-1185">Reference proteome</keyword>
<evidence type="ECO:0000313" key="2">
    <source>
        <dbReference type="Proteomes" id="UP000828251"/>
    </source>
</evidence>
<dbReference type="EMBL" id="JAIQCV010000005">
    <property type="protein sequence ID" value="KAH1096903.1"/>
    <property type="molecule type" value="Genomic_DNA"/>
</dbReference>